<dbReference type="Proteomes" id="UP000223709">
    <property type="component" value="Chromosome"/>
</dbReference>
<dbReference type="SMART" id="SM00938">
    <property type="entry name" value="P-II"/>
    <property type="match status" value="1"/>
</dbReference>
<dbReference type="AlphaFoldDB" id="A0A291TBB4"/>
<reference evidence="1 3" key="1">
    <citation type="submission" date="2017-10" db="EMBL/GenBank/DDBJ databases">
        <title>Complete Genome Sequence of Faecalibacterium prausnitzii isolated from the gut of healthy adult Indian.</title>
        <authorList>
            <person name="Bag S."/>
            <person name="Ghosh T.S."/>
            <person name="Das B."/>
        </authorList>
    </citation>
    <scope>NUCLEOTIDE SEQUENCE [LARGE SCALE GENOMIC DNA]</scope>
    <source>
        <strain evidence="1 3">Indica</strain>
    </source>
</reference>
<dbReference type="EMBL" id="WKQN01000011">
    <property type="protein sequence ID" value="MSC63795.1"/>
    <property type="molecule type" value="Genomic_DNA"/>
</dbReference>
<name>A0A291TBB4_9FIRM</name>
<evidence type="ECO:0000313" key="1">
    <source>
        <dbReference type="EMBL" id="ATL90436.1"/>
    </source>
</evidence>
<evidence type="ECO:0000313" key="4">
    <source>
        <dbReference type="Proteomes" id="UP000461506"/>
    </source>
</evidence>
<dbReference type="RefSeq" id="WP_098924237.1">
    <property type="nucleotide sequence ID" value="NZ_CABVEM010000006.1"/>
</dbReference>
<dbReference type="PROSITE" id="PS51343">
    <property type="entry name" value="PII_GLNB_DOM"/>
    <property type="match status" value="1"/>
</dbReference>
<dbReference type="InterPro" id="IPR011322">
    <property type="entry name" value="N-reg_PII-like_a/b"/>
</dbReference>
<dbReference type="InterPro" id="IPR015867">
    <property type="entry name" value="N-reg_PII/ATP_PRibTrfase_C"/>
</dbReference>
<sequence length="224" mass="24091">MNTLYWLVTITDRHSTDAFLALYEEHGITVSLRTVGAGTAVRETLSTLGLEQTEKAVLFAMITAETWPGLQKDLRRKMRIDVPGTGIAFIIPVSSIGGKRALQFLTEHQTFALKEESTLKDTRYELLLVIANQGHTGSIMDAARAAGAGGGTVIHAKGTGMEGAAHFMGVELVNEKELVLIVSRTTLKNQIMQAIMQGAGPKAGAIVFSLPVTDTAGLRLLDEE</sequence>
<reference evidence="2 4" key="2">
    <citation type="journal article" date="2019" name="Nat. Med.">
        <title>A library of human gut bacterial isolates paired with longitudinal multiomics data enables mechanistic microbiome research.</title>
        <authorList>
            <person name="Poyet M."/>
            <person name="Groussin M."/>
            <person name="Gibbons S.M."/>
            <person name="Avila-Pacheco J."/>
            <person name="Jiang X."/>
            <person name="Kearney S.M."/>
            <person name="Perrotta A.R."/>
            <person name="Berdy B."/>
            <person name="Zhao S."/>
            <person name="Lieberman T.D."/>
            <person name="Swanson P.K."/>
            <person name="Smith M."/>
            <person name="Roesemann S."/>
            <person name="Alexander J.E."/>
            <person name="Rich S.A."/>
            <person name="Livny J."/>
            <person name="Vlamakis H."/>
            <person name="Clish C."/>
            <person name="Bullock K."/>
            <person name="Deik A."/>
            <person name="Scott J."/>
            <person name="Pierce K.A."/>
            <person name="Xavier R.J."/>
            <person name="Alm E.J."/>
        </authorList>
    </citation>
    <scope>NUCLEOTIDE SEQUENCE [LARGE SCALE GENOMIC DNA]</scope>
    <source>
        <strain evidence="2 4">BIOML-A1</strain>
    </source>
</reference>
<gene>
    <name evidence="1" type="ORF">CRH10_09080</name>
    <name evidence="2" type="ORF">GKD95_10745</name>
</gene>
<evidence type="ECO:0000313" key="2">
    <source>
        <dbReference type="EMBL" id="MSC63795.1"/>
    </source>
</evidence>
<dbReference type="EMBL" id="CP023819">
    <property type="protein sequence ID" value="ATL90436.1"/>
    <property type="molecule type" value="Genomic_DNA"/>
</dbReference>
<dbReference type="InterPro" id="IPR002187">
    <property type="entry name" value="N-reg_PII"/>
</dbReference>
<evidence type="ECO:0000313" key="3">
    <source>
        <dbReference type="Proteomes" id="UP000223709"/>
    </source>
</evidence>
<dbReference type="Gene3D" id="3.30.70.120">
    <property type="match status" value="1"/>
</dbReference>
<accession>A0A291TBB4</accession>
<dbReference type="GO" id="GO:0030234">
    <property type="term" value="F:enzyme regulator activity"/>
    <property type="evidence" value="ECO:0007669"/>
    <property type="project" value="InterPro"/>
</dbReference>
<protein>
    <submittedName>
        <fullName evidence="2">P-II family nitrogen regulator</fullName>
    </submittedName>
    <submittedName>
        <fullName evidence="1">Transcriptional regulator</fullName>
    </submittedName>
</protein>
<organism evidence="1 3">
    <name type="scientific">Faecalibacterium prausnitzii</name>
    <dbReference type="NCBI Taxonomy" id="853"/>
    <lineage>
        <taxon>Bacteria</taxon>
        <taxon>Bacillati</taxon>
        <taxon>Bacillota</taxon>
        <taxon>Clostridia</taxon>
        <taxon>Eubacteriales</taxon>
        <taxon>Oscillospiraceae</taxon>
        <taxon>Faecalibacterium</taxon>
    </lineage>
</organism>
<dbReference type="Pfam" id="PF00543">
    <property type="entry name" value="P-II"/>
    <property type="match status" value="1"/>
</dbReference>
<dbReference type="GO" id="GO:0006808">
    <property type="term" value="P:regulation of nitrogen utilization"/>
    <property type="evidence" value="ECO:0007669"/>
    <property type="project" value="InterPro"/>
</dbReference>
<proteinExistence type="predicted"/>
<dbReference type="SUPFAM" id="SSF54913">
    <property type="entry name" value="GlnB-like"/>
    <property type="match status" value="1"/>
</dbReference>
<dbReference type="Proteomes" id="UP000461506">
    <property type="component" value="Unassembled WGS sequence"/>
</dbReference>